<dbReference type="EMBL" id="CP025198">
    <property type="protein sequence ID" value="AXE39347.1"/>
    <property type="molecule type" value="Genomic_DNA"/>
</dbReference>
<dbReference type="RefSeq" id="WP_114045236.1">
    <property type="nucleotide sequence ID" value="NZ_CP025198.1"/>
</dbReference>
<evidence type="ECO:0000256" key="2">
    <source>
        <dbReference type="SAM" id="SignalP"/>
    </source>
</evidence>
<dbReference type="OrthoDB" id="9762169at2"/>
<dbReference type="KEGG" id="acij:JS278_02195"/>
<dbReference type="AlphaFoldDB" id="A0A344UVP9"/>
<dbReference type="SMART" id="SM00062">
    <property type="entry name" value="PBPb"/>
    <property type="match status" value="1"/>
</dbReference>
<dbReference type="InterPro" id="IPR001638">
    <property type="entry name" value="Solute-binding_3/MltF_N"/>
</dbReference>
<accession>A0A344UVP9</accession>
<dbReference type="PROSITE" id="PS51257">
    <property type="entry name" value="PROKAR_LIPOPROTEIN"/>
    <property type="match status" value="1"/>
</dbReference>
<dbReference type="Pfam" id="PF00497">
    <property type="entry name" value="SBP_bac_3"/>
    <property type="match status" value="1"/>
</dbReference>
<protein>
    <submittedName>
        <fullName evidence="4">ABC transporter arginine-binding protein 1</fullName>
    </submittedName>
</protein>
<keyword evidence="5" id="KW-1185">Reference proteome</keyword>
<proteinExistence type="predicted"/>
<dbReference type="PANTHER" id="PTHR35936">
    <property type="entry name" value="MEMBRANE-BOUND LYTIC MUREIN TRANSGLYCOSYLASE F"/>
    <property type="match status" value="1"/>
</dbReference>
<sequence>MNLRSTTRTLAAISLASALALSGCTDASQSFSSGASGSASAASNDALISSLKTDDSIAALVPQDLKSKGTLTIGSDASYAPAEYVAADGTTVVGYDVDYAEAMAKLMGVKVKFVNATFDSLIPAVGTKYDMSISSFTITSEREKQVNLTSYFTAGMAKAVQKGNPKKVPADSLCGFKVAVETGTSEEEDANAQSKKCVADGKKAVDVLSYKAQTDATTNVAGGKADISYADSMIINYSIKQTGGKLEPIGDVTDAEPFGVATAKDDKGLSKAVQAATQKLIDDGTMKKILTTWGNQDGMIAKSEINPSVE</sequence>
<organism evidence="4 5">
    <name type="scientific">Acidipropionibacterium virtanenii</name>
    <dbReference type="NCBI Taxonomy" id="2057246"/>
    <lineage>
        <taxon>Bacteria</taxon>
        <taxon>Bacillati</taxon>
        <taxon>Actinomycetota</taxon>
        <taxon>Actinomycetes</taxon>
        <taxon>Propionibacteriales</taxon>
        <taxon>Propionibacteriaceae</taxon>
        <taxon>Acidipropionibacterium</taxon>
    </lineage>
</organism>
<dbReference type="CDD" id="cd01004">
    <property type="entry name" value="PBP2_MidA_like"/>
    <property type="match status" value="1"/>
</dbReference>
<keyword evidence="1 2" id="KW-0732">Signal</keyword>
<gene>
    <name evidence="4" type="primary">artJ_1</name>
    <name evidence="4" type="ORF">JS278_02195</name>
</gene>
<evidence type="ECO:0000256" key="1">
    <source>
        <dbReference type="ARBA" id="ARBA00022729"/>
    </source>
</evidence>
<feature type="chain" id="PRO_5039673902" evidence="2">
    <location>
        <begin position="28"/>
        <end position="310"/>
    </location>
</feature>
<evidence type="ECO:0000313" key="4">
    <source>
        <dbReference type="EMBL" id="AXE39347.1"/>
    </source>
</evidence>
<dbReference type="Proteomes" id="UP000251995">
    <property type="component" value="Chromosome"/>
</dbReference>
<feature type="signal peptide" evidence="2">
    <location>
        <begin position="1"/>
        <end position="27"/>
    </location>
</feature>
<feature type="domain" description="Solute-binding protein family 3/N-terminal" evidence="3">
    <location>
        <begin position="70"/>
        <end position="297"/>
    </location>
</feature>
<dbReference type="PANTHER" id="PTHR35936:SF17">
    <property type="entry name" value="ARGININE-BINDING EXTRACELLULAR PROTEIN ARTP"/>
    <property type="match status" value="1"/>
</dbReference>
<evidence type="ECO:0000259" key="3">
    <source>
        <dbReference type="SMART" id="SM00062"/>
    </source>
</evidence>
<name>A0A344UVP9_9ACTN</name>
<dbReference type="SUPFAM" id="SSF53850">
    <property type="entry name" value="Periplasmic binding protein-like II"/>
    <property type="match status" value="1"/>
</dbReference>
<evidence type="ECO:0000313" key="5">
    <source>
        <dbReference type="Proteomes" id="UP000251995"/>
    </source>
</evidence>
<dbReference type="Gene3D" id="3.40.190.10">
    <property type="entry name" value="Periplasmic binding protein-like II"/>
    <property type="match status" value="2"/>
</dbReference>
<reference evidence="4 5" key="1">
    <citation type="submission" date="2017-12" db="EMBL/GenBank/DDBJ databases">
        <title>The whole genome sequence of the Acidipropionibacterium virtanenii sp. nov. type strain JS278.</title>
        <authorList>
            <person name="Laine P."/>
            <person name="Deptula P."/>
            <person name="Varmanen P."/>
            <person name="Auvinen P."/>
        </authorList>
    </citation>
    <scope>NUCLEOTIDE SEQUENCE [LARGE SCALE GENOMIC DNA]</scope>
    <source>
        <strain evidence="4 5">JS278</strain>
    </source>
</reference>